<dbReference type="EMBL" id="MU150257">
    <property type="protein sequence ID" value="KAF9464010.1"/>
    <property type="molecule type" value="Genomic_DNA"/>
</dbReference>
<protein>
    <submittedName>
        <fullName evidence="2">Uncharacterized protein</fullName>
    </submittedName>
</protein>
<keyword evidence="1" id="KW-0812">Transmembrane</keyword>
<comment type="caution">
    <text evidence="2">The sequence shown here is derived from an EMBL/GenBank/DDBJ whole genome shotgun (WGS) entry which is preliminary data.</text>
</comment>
<dbReference type="AlphaFoldDB" id="A0A9P5Y892"/>
<keyword evidence="1" id="KW-0472">Membrane</keyword>
<gene>
    <name evidence="2" type="ORF">BDZ94DRAFT_532674</name>
</gene>
<dbReference type="OrthoDB" id="5570013at2759"/>
<evidence type="ECO:0000256" key="1">
    <source>
        <dbReference type="SAM" id="Phobius"/>
    </source>
</evidence>
<dbReference type="Proteomes" id="UP000807353">
    <property type="component" value="Unassembled WGS sequence"/>
</dbReference>
<keyword evidence="3" id="KW-1185">Reference proteome</keyword>
<sequence>MDSNYPEEKVPVCRPAPQPLIPYSDLISHDNPTVPTDIDPTIRRSRKRRTFRVVLALITIWVAYTFLPSIMGRHFLGSGCNGRNSSELAASSMEPPLPPDVDIGDCANMTQDSVMASNLLRGRFSSSAEFKLPLSSEKLFLMSRGTAAGSVNFVQSDKDGKDVKIHVVATYRHESALDYIMVCEISKGEDQRGVGVFAPRWSGRRVGVNFDITVHLPSGSGKSPLKIKNFETNLPLFAHDVGDLADTVHFDALSFESSLMRISVGSLSATEVRLATSSAKIEGTFNTSSSLDLSTANAPINVTVGLSNGKGTEATRLTMRTTNAAIGAKMSLVSGEKTGGEFIISGTTAVGPVDMIVTDAPVGSSISLKARTALAPAIVKMHPAYEGEFILSTSLRGVSLSVDEKVEDPAGKERKRSVDIRRVGSSRVTGSVSWSPEGKHLGFVNVETSMAPAVLEL</sequence>
<reference evidence="2" key="1">
    <citation type="submission" date="2020-11" db="EMBL/GenBank/DDBJ databases">
        <authorList>
            <consortium name="DOE Joint Genome Institute"/>
            <person name="Ahrendt S."/>
            <person name="Riley R."/>
            <person name="Andreopoulos W."/>
            <person name="Labutti K."/>
            <person name="Pangilinan J."/>
            <person name="Ruiz-Duenas F.J."/>
            <person name="Barrasa J.M."/>
            <person name="Sanchez-Garcia M."/>
            <person name="Camarero S."/>
            <person name="Miyauchi S."/>
            <person name="Serrano A."/>
            <person name="Linde D."/>
            <person name="Babiker R."/>
            <person name="Drula E."/>
            <person name="Ayuso-Fernandez I."/>
            <person name="Pacheco R."/>
            <person name="Padilla G."/>
            <person name="Ferreira P."/>
            <person name="Barriuso J."/>
            <person name="Kellner H."/>
            <person name="Castanera R."/>
            <person name="Alfaro M."/>
            <person name="Ramirez L."/>
            <person name="Pisabarro A.G."/>
            <person name="Kuo A."/>
            <person name="Tritt A."/>
            <person name="Lipzen A."/>
            <person name="He G."/>
            <person name="Yan M."/>
            <person name="Ng V."/>
            <person name="Cullen D."/>
            <person name="Martin F."/>
            <person name="Rosso M.-N."/>
            <person name="Henrissat B."/>
            <person name="Hibbett D."/>
            <person name="Martinez A.T."/>
            <person name="Grigoriev I.V."/>
        </authorList>
    </citation>
    <scope>NUCLEOTIDE SEQUENCE</scope>
    <source>
        <strain evidence="2">CBS 247.69</strain>
    </source>
</reference>
<proteinExistence type="predicted"/>
<evidence type="ECO:0000313" key="3">
    <source>
        <dbReference type="Proteomes" id="UP000807353"/>
    </source>
</evidence>
<evidence type="ECO:0000313" key="2">
    <source>
        <dbReference type="EMBL" id="KAF9464010.1"/>
    </source>
</evidence>
<organism evidence="2 3">
    <name type="scientific">Collybia nuda</name>
    <dbReference type="NCBI Taxonomy" id="64659"/>
    <lineage>
        <taxon>Eukaryota</taxon>
        <taxon>Fungi</taxon>
        <taxon>Dikarya</taxon>
        <taxon>Basidiomycota</taxon>
        <taxon>Agaricomycotina</taxon>
        <taxon>Agaricomycetes</taxon>
        <taxon>Agaricomycetidae</taxon>
        <taxon>Agaricales</taxon>
        <taxon>Tricholomatineae</taxon>
        <taxon>Clitocybaceae</taxon>
        <taxon>Collybia</taxon>
    </lineage>
</organism>
<feature type="transmembrane region" description="Helical" evidence="1">
    <location>
        <begin position="53"/>
        <end position="76"/>
    </location>
</feature>
<accession>A0A9P5Y892</accession>
<name>A0A9P5Y892_9AGAR</name>
<keyword evidence="1" id="KW-1133">Transmembrane helix</keyword>